<dbReference type="PROSITE" id="PS51155">
    <property type="entry name" value="CHIT_BIND_RR_2"/>
    <property type="match status" value="1"/>
</dbReference>
<dbReference type="Pfam" id="PF00379">
    <property type="entry name" value="Chitin_bind_4"/>
    <property type="match status" value="1"/>
</dbReference>
<dbReference type="AlphaFoldDB" id="A0A9N9TR78"/>
<organism evidence="4 5">
    <name type="scientific">Phyllotreta striolata</name>
    <name type="common">Striped flea beetle</name>
    <name type="synonym">Crioceris striolata</name>
    <dbReference type="NCBI Taxonomy" id="444603"/>
    <lineage>
        <taxon>Eukaryota</taxon>
        <taxon>Metazoa</taxon>
        <taxon>Ecdysozoa</taxon>
        <taxon>Arthropoda</taxon>
        <taxon>Hexapoda</taxon>
        <taxon>Insecta</taxon>
        <taxon>Pterygota</taxon>
        <taxon>Neoptera</taxon>
        <taxon>Endopterygota</taxon>
        <taxon>Coleoptera</taxon>
        <taxon>Polyphaga</taxon>
        <taxon>Cucujiformia</taxon>
        <taxon>Chrysomeloidea</taxon>
        <taxon>Chrysomelidae</taxon>
        <taxon>Galerucinae</taxon>
        <taxon>Alticini</taxon>
        <taxon>Phyllotreta</taxon>
    </lineage>
</organism>
<dbReference type="InterPro" id="IPR013087">
    <property type="entry name" value="Znf_C2H2_type"/>
</dbReference>
<dbReference type="PANTHER" id="PTHR12236:SF75">
    <property type="entry name" value="CUTICULAR PROTEIN 62BB, ISOFORM A"/>
    <property type="match status" value="1"/>
</dbReference>
<evidence type="ECO:0000313" key="4">
    <source>
        <dbReference type="EMBL" id="CAG9858809.1"/>
    </source>
</evidence>
<gene>
    <name evidence="4" type="ORF">PHYEVI_LOCUS5196</name>
</gene>
<dbReference type="OrthoDB" id="6780401at2759"/>
<dbReference type="InterPro" id="IPR000618">
    <property type="entry name" value="Insect_cuticle"/>
</dbReference>
<evidence type="ECO:0000256" key="2">
    <source>
        <dbReference type="PROSITE-ProRule" id="PRU00497"/>
    </source>
</evidence>
<dbReference type="Proteomes" id="UP001153712">
    <property type="component" value="Chromosome 2"/>
</dbReference>
<dbReference type="EMBL" id="OU900095">
    <property type="protein sequence ID" value="CAG9858809.1"/>
    <property type="molecule type" value="Genomic_DNA"/>
</dbReference>
<dbReference type="PRINTS" id="PR00947">
    <property type="entry name" value="CUTICLE"/>
</dbReference>
<dbReference type="PROSITE" id="PS00028">
    <property type="entry name" value="ZINC_FINGER_C2H2_1"/>
    <property type="match status" value="1"/>
</dbReference>
<evidence type="ECO:0000259" key="3">
    <source>
        <dbReference type="PROSITE" id="PS00028"/>
    </source>
</evidence>
<dbReference type="InterPro" id="IPR051217">
    <property type="entry name" value="Insect_Cuticle_Struc_Prot"/>
</dbReference>
<proteinExistence type="predicted"/>
<protein>
    <recommendedName>
        <fullName evidence="3">C2H2-type domain-containing protein</fullName>
    </recommendedName>
</protein>
<dbReference type="GO" id="GO:0031012">
    <property type="term" value="C:extracellular matrix"/>
    <property type="evidence" value="ECO:0007669"/>
    <property type="project" value="TreeGrafter"/>
</dbReference>
<sequence length="356" mass="40229">MATASSFNHPIEDLTCDVCSKVLSVKPIKMYGDIVKCGRCSHEGDGGVICALNNYDENHLFKCINRFAGCRKLLTSSQVRAHEETCQEYFYPCPYCPGLFLQSFLLEEHFLQSHSLSVLDKPVIRISYGFIFRVFLYKLNDFLFFIDCTVDPETGLVDANCTPVGDPSVVLQYFDISMETSTVVEPMEELHLPANEQAVQRKFDPESDFEKTVIVTFRNHQSYSRGAHSGHSYSNTYFHSSVNHGSYGKGPGHHTGYEGNHGSLVDYHGYNDHGGYDESQFYHDPPKYEFKYGIEDPHTGDAKNHYEIRDGEVVKGQYSLIEADGSLRTVEYTSDPHHGFRAIVHKSGHESVSYGH</sequence>
<name>A0A9N9TR78_PHYSR</name>
<reference evidence="4" key="1">
    <citation type="submission" date="2022-01" db="EMBL/GenBank/DDBJ databases">
        <authorList>
            <person name="King R."/>
        </authorList>
    </citation>
    <scope>NUCLEOTIDE SEQUENCE</scope>
</reference>
<dbReference type="GO" id="GO:0042302">
    <property type="term" value="F:structural constituent of cuticle"/>
    <property type="evidence" value="ECO:0007669"/>
    <property type="project" value="UniProtKB-UniRule"/>
</dbReference>
<keyword evidence="5" id="KW-1185">Reference proteome</keyword>
<evidence type="ECO:0000313" key="5">
    <source>
        <dbReference type="Proteomes" id="UP001153712"/>
    </source>
</evidence>
<dbReference type="SUPFAM" id="SSF49599">
    <property type="entry name" value="TRAF domain-like"/>
    <property type="match status" value="1"/>
</dbReference>
<accession>A0A9N9TR78</accession>
<dbReference type="PANTHER" id="PTHR12236">
    <property type="entry name" value="STRUCTURAL CONTITUENT OF CUTICLE"/>
    <property type="match status" value="1"/>
</dbReference>
<feature type="domain" description="C2H2-type" evidence="3">
    <location>
        <begin position="93"/>
        <end position="114"/>
    </location>
</feature>
<dbReference type="GO" id="GO:0005615">
    <property type="term" value="C:extracellular space"/>
    <property type="evidence" value="ECO:0007669"/>
    <property type="project" value="TreeGrafter"/>
</dbReference>
<evidence type="ECO:0000256" key="1">
    <source>
        <dbReference type="ARBA" id="ARBA00022460"/>
    </source>
</evidence>
<keyword evidence="1 2" id="KW-0193">Cuticle</keyword>